<proteinExistence type="predicted"/>
<sequence>MRVEHQHIGWKRQDEGIPAVMTESEWLTDSGKVCRTAIALDMCTLNRRADNQKTPVSPARGDNTGCTPPTLIQSLLNADETEAVEGPESHHGNANTA</sequence>
<feature type="region of interest" description="Disordered" evidence="1">
    <location>
        <begin position="78"/>
        <end position="97"/>
    </location>
</feature>
<accession>F0F7W9</accession>
<dbReference type="Proteomes" id="UP000005697">
    <property type="component" value="Unassembled WGS sequence"/>
</dbReference>
<gene>
    <name evidence="2" type="ORF">HMPREF9141_1686</name>
</gene>
<evidence type="ECO:0000313" key="3">
    <source>
        <dbReference type="Proteomes" id="UP000005697"/>
    </source>
</evidence>
<dbReference type="AlphaFoldDB" id="F0F7W9"/>
<dbReference type="HOGENOM" id="CLU_2344302_0_0_10"/>
<protein>
    <submittedName>
        <fullName evidence="2">Uncharacterized protein</fullName>
    </submittedName>
</protein>
<comment type="caution">
    <text evidence="2">The sequence shown here is derived from an EMBL/GenBank/DDBJ whole genome shotgun (WGS) entry which is preliminary data.</text>
</comment>
<keyword evidence="3" id="KW-1185">Reference proteome</keyword>
<name>F0F7W9_9BACT</name>
<evidence type="ECO:0000313" key="2">
    <source>
        <dbReference type="EMBL" id="EGC19812.1"/>
    </source>
</evidence>
<dbReference type="EMBL" id="AEWX01000024">
    <property type="protein sequence ID" value="EGC19812.1"/>
    <property type="molecule type" value="Genomic_DNA"/>
</dbReference>
<reference evidence="2 3" key="1">
    <citation type="submission" date="2011-01" db="EMBL/GenBank/DDBJ databases">
        <authorList>
            <person name="Muzny D."/>
            <person name="Qin X."/>
            <person name="Deng J."/>
            <person name="Jiang H."/>
            <person name="Liu Y."/>
            <person name="Qu J."/>
            <person name="Song X.-Z."/>
            <person name="Zhang L."/>
            <person name="Thornton R."/>
            <person name="Coyle M."/>
            <person name="Francisco L."/>
            <person name="Jackson L."/>
            <person name="Javaid M."/>
            <person name="Korchina V."/>
            <person name="Kovar C."/>
            <person name="Mata R."/>
            <person name="Mathew T."/>
            <person name="Ngo R."/>
            <person name="Nguyen L."/>
            <person name="Nguyen N."/>
            <person name="Okwuonu G."/>
            <person name="Ongeri F."/>
            <person name="Pham C."/>
            <person name="Simmons D."/>
            <person name="Wilczek-Boney K."/>
            <person name="Hale W."/>
            <person name="Jakkamsetti A."/>
            <person name="Pham P."/>
            <person name="Ruth R."/>
            <person name="San Lucas F."/>
            <person name="Warren J."/>
            <person name="Zhang J."/>
            <person name="Zhao Z."/>
            <person name="Zhou C."/>
            <person name="Zhu D."/>
            <person name="Lee S."/>
            <person name="Bess C."/>
            <person name="Blankenburg K."/>
            <person name="Forbes L."/>
            <person name="Fu Q."/>
            <person name="Gubbala S."/>
            <person name="Hirani K."/>
            <person name="Jayaseelan J.C."/>
            <person name="Lara F."/>
            <person name="Munidasa M."/>
            <person name="Palculict T."/>
            <person name="Patil S."/>
            <person name="Pu L.-L."/>
            <person name="Saada N."/>
            <person name="Tang L."/>
            <person name="Weissenberger G."/>
            <person name="Zhu Y."/>
            <person name="Hemphill L."/>
            <person name="Shang Y."/>
            <person name="Youmans B."/>
            <person name="Ayvaz T."/>
            <person name="Ross M."/>
            <person name="Santibanez J."/>
            <person name="Aqrawi P."/>
            <person name="Gross S."/>
            <person name="Joshi V."/>
            <person name="Fowler G."/>
            <person name="Nazareth L."/>
            <person name="Reid J."/>
            <person name="Worley K."/>
            <person name="Petrosino J."/>
            <person name="Highlander S."/>
            <person name="Gibbs R."/>
        </authorList>
    </citation>
    <scope>NUCLEOTIDE SEQUENCE [LARGE SCALE GENOMIC DNA]</scope>
    <source>
        <strain evidence="2 3">DSM 16608</strain>
    </source>
</reference>
<evidence type="ECO:0000256" key="1">
    <source>
        <dbReference type="SAM" id="MobiDB-lite"/>
    </source>
</evidence>
<organism evidence="2 3">
    <name type="scientific">Prevotella multiformis DSM 16608</name>
    <dbReference type="NCBI Taxonomy" id="888743"/>
    <lineage>
        <taxon>Bacteria</taxon>
        <taxon>Pseudomonadati</taxon>
        <taxon>Bacteroidota</taxon>
        <taxon>Bacteroidia</taxon>
        <taxon>Bacteroidales</taxon>
        <taxon>Prevotellaceae</taxon>
        <taxon>Prevotella</taxon>
    </lineage>
</organism>